<gene>
    <name evidence="1" type="ORF">ACFQ2V_20625</name>
</gene>
<comment type="caution">
    <text evidence="1">The sequence shown here is derived from an EMBL/GenBank/DDBJ whole genome shotgun (WGS) entry which is preliminary data.</text>
</comment>
<evidence type="ECO:0000313" key="2">
    <source>
        <dbReference type="Proteomes" id="UP001597046"/>
    </source>
</evidence>
<organism evidence="1 2">
    <name type="scientific">Terrabacter terrigena</name>
    <dbReference type="NCBI Taxonomy" id="574718"/>
    <lineage>
        <taxon>Bacteria</taxon>
        <taxon>Bacillati</taxon>
        <taxon>Actinomycetota</taxon>
        <taxon>Actinomycetes</taxon>
        <taxon>Micrococcales</taxon>
        <taxon>Intrasporangiaceae</taxon>
        <taxon>Terrabacter</taxon>
    </lineage>
</organism>
<dbReference type="RefSeq" id="WP_386054837.1">
    <property type="nucleotide sequence ID" value="NZ_JBHTKH010000024.1"/>
</dbReference>
<protein>
    <recommendedName>
        <fullName evidence="3">Phosphotransferase</fullName>
    </recommendedName>
</protein>
<sequence>MSVSFEVGMWSFWWRWWRWWRWWWPGAGWCRGVRGAVIGWLGSGGGG</sequence>
<reference evidence="2" key="1">
    <citation type="journal article" date="2019" name="Int. J. Syst. Evol. Microbiol.">
        <title>The Global Catalogue of Microorganisms (GCM) 10K type strain sequencing project: providing services to taxonomists for standard genome sequencing and annotation.</title>
        <authorList>
            <consortium name="The Broad Institute Genomics Platform"/>
            <consortium name="The Broad Institute Genome Sequencing Center for Infectious Disease"/>
            <person name="Wu L."/>
            <person name="Ma J."/>
        </authorList>
    </citation>
    <scope>NUCLEOTIDE SEQUENCE [LARGE SCALE GENOMIC DNA]</scope>
    <source>
        <strain evidence="2">CCUG 57508</strain>
    </source>
</reference>
<proteinExistence type="predicted"/>
<evidence type="ECO:0008006" key="3">
    <source>
        <dbReference type="Google" id="ProtNLM"/>
    </source>
</evidence>
<name>A0ABW3N4X1_9MICO</name>
<dbReference type="EMBL" id="JBHTKH010000024">
    <property type="protein sequence ID" value="MFD1056719.1"/>
    <property type="molecule type" value="Genomic_DNA"/>
</dbReference>
<accession>A0ABW3N4X1</accession>
<dbReference type="Proteomes" id="UP001597046">
    <property type="component" value="Unassembled WGS sequence"/>
</dbReference>
<evidence type="ECO:0000313" key="1">
    <source>
        <dbReference type="EMBL" id="MFD1056719.1"/>
    </source>
</evidence>
<keyword evidence="2" id="KW-1185">Reference proteome</keyword>